<dbReference type="EMBL" id="AWUE01022040">
    <property type="protein sequence ID" value="OMO59835.1"/>
    <property type="molecule type" value="Genomic_DNA"/>
</dbReference>
<evidence type="ECO:0000313" key="2">
    <source>
        <dbReference type="Proteomes" id="UP000187203"/>
    </source>
</evidence>
<evidence type="ECO:0000313" key="1">
    <source>
        <dbReference type="EMBL" id="OMO59835.1"/>
    </source>
</evidence>
<reference evidence="2" key="1">
    <citation type="submission" date="2013-09" db="EMBL/GenBank/DDBJ databases">
        <title>Corchorus olitorius genome sequencing.</title>
        <authorList>
            <person name="Alam M."/>
            <person name="Haque M.S."/>
            <person name="Islam M.S."/>
            <person name="Emdad E.M."/>
            <person name="Islam M.M."/>
            <person name="Ahmed B."/>
            <person name="Halim A."/>
            <person name="Hossen Q.M.M."/>
            <person name="Hossain M.Z."/>
            <person name="Ahmed R."/>
            <person name="Khan M.M."/>
            <person name="Islam R."/>
            <person name="Rashid M.M."/>
            <person name="Khan S.A."/>
            <person name="Rahman M.S."/>
            <person name="Alam M."/>
            <person name="Yahiya A.S."/>
            <person name="Khan M.S."/>
            <person name="Azam M.S."/>
            <person name="Haque T."/>
            <person name="Lashkar M.Z.H."/>
            <person name="Akhand A.I."/>
            <person name="Morshed G."/>
            <person name="Roy S."/>
            <person name="Uddin K.S."/>
            <person name="Rabeya T."/>
            <person name="Hossain A.S."/>
            <person name="Chowdhury A."/>
            <person name="Snigdha A.R."/>
            <person name="Mortoza M.S."/>
            <person name="Matin S.A."/>
            <person name="Hoque S.M.E."/>
            <person name="Islam M.K."/>
            <person name="Roy D.K."/>
            <person name="Haider R."/>
            <person name="Moosa M.M."/>
            <person name="Elias S.M."/>
            <person name="Hasan A.M."/>
            <person name="Jahan S."/>
            <person name="Shafiuddin M."/>
            <person name="Mahmood N."/>
            <person name="Shommy N.S."/>
        </authorList>
    </citation>
    <scope>NUCLEOTIDE SEQUENCE [LARGE SCALE GENOMIC DNA]</scope>
    <source>
        <strain evidence="2">cv. O-4</strain>
    </source>
</reference>
<accession>A0A1R3GP03</accession>
<proteinExistence type="predicted"/>
<comment type="caution">
    <text evidence="1">The sequence shown here is derived from an EMBL/GenBank/DDBJ whole genome shotgun (WGS) entry which is preliminary data.</text>
</comment>
<gene>
    <name evidence="1" type="ORF">COLO4_34039</name>
</gene>
<protein>
    <submittedName>
        <fullName evidence="1">Phycocyanobilin ferredoxin oxidoreductase-like protein</fullName>
    </submittedName>
</protein>
<name>A0A1R3GP03_9ROSI</name>
<sequence>MRVFERERLNLCVRVLQSEGEGFWEEAVCVDLVVYFSKKWLPRKWDPGLNP</sequence>
<keyword evidence="2" id="KW-1185">Reference proteome</keyword>
<organism evidence="1 2">
    <name type="scientific">Corchorus olitorius</name>
    <dbReference type="NCBI Taxonomy" id="93759"/>
    <lineage>
        <taxon>Eukaryota</taxon>
        <taxon>Viridiplantae</taxon>
        <taxon>Streptophyta</taxon>
        <taxon>Embryophyta</taxon>
        <taxon>Tracheophyta</taxon>
        <taxon>Spermatophyta</taxon>
        <taxon>Magnoliopsida</taxon>
        <taxon>eudicotyledons</taxon>
        <taxon>Gunneridae</taxon>
        <taxon>Pentapetalae</taxon>
        <taxon>rosids</taxon>
        <taxon>malvids</taxon>
        <taxon>Malvales</taxon>
        <taxon>Malvaceae</taxon>
        <taxon>Grewioideae</taxon>
        <taxon>Apeibeae</taxon>
        <taxon>Corchorus</taxon>
    </lineage>
</organism>
<dbReference type="AlphaFoldDB" id="A0A1R3GP03"/>
<dbReference type="Proteomes" id="UP000187203">
    <property type="component" value="Unassembled WGS sequence"/>
</dbReference>